<feature type="region of interest" description="Disordered" evidence="1">
    <location>
        <begin position="191"/>
        <end position="225"/>
    </location>
</feature>
<dbReference type="EMBL" id="CP036432">
    <property type="protein sequence ID" value="QDV84586.1"/>
    <property type="molecule type" value="Genomic_DNA"/>
</dbReference>
<keyword evidence="6" id="KW-1185">Reference proteome</keyword>
<dbReference type="PANTHER" id="PTHR35889">
    <property type="entry name" value="CYCLOINULO-OLIGOSACCHARIDE FRUCTANOTRANSFERASE-RELATED"/>
    <property type="match status" value="1"/>
</dbReference>
<proteinExistence type="predicted"/>
<dbReference type="InterPro" id="IPR011429">
    <property type="entry name" value="Cyt_c_Planctomycete-type"/>
</dbReference>
<evidence type="ECO:0000259" key="2">
    <source>
        <dbReference type="Pfam" id="PF07583"/>
    </source>
</evidence>
<gene>
    <name evidence="5" type="ORF">TBK1r_35370</name>
</gene>
<evidence type="ECO:0000259" key="3">
    <source>
        <dbReference type="Pfam" id="PF07587"/>
    </source>
</evidence>
<sequence length="1023" mass="116760">MSDRPTGMQSSYSRRRSSASQTCSRVDDRPARGASQWRVTDFVSGAARSRFPLVMAARLRFPLAVVAVVLLAGMVRADESAEGDWQADSAQAAERDFTLKVLPLLKDKCLGCHGGDEEDIKGEFSVVSRDHLLRGGESEEPSIVPGHPDEGTLIEAIAWEGLEMPPKENDRLSDEQVELFRRWIKSGAPWPDEETQQRYRDEERTKKSTKDGVLFTTSGGTSEQWTDRRYQPEDLWAWEKLKSKSELLPEGTPTERAIDYFVDRKLQQADLQASPQAEPRDLLRRATHDLTGLPPTPEEVDAFIQAWDKDPDAAWSSTIDRLLASPRYGERWGRHWLDVTRYADTGGMSNDYERSNMWRYRDYVIRSFNEDKPYDEFIVEQLAGDELADESVRTRSGGDENVVEETRLNGNYTPEESEWLVATGFLRLGPWDNAMIEADEARQIYLDDLVNITGQTFLSTTMRCCKCHDHKFDPIPTRDYYRMYAAFSTTHMAERAVPLLPEESTDGFESGRAHVQRMLDFAVSEKNKLVEKREAAARKWFEEHGLPYKNENQRKDLPDEEKPERHVGLDYVEQGQLKVREQDEWIWKRRLERYEPMAQSVYNAAYAEMAWNGARKLRIGKPKKESPSVVNHILVGGALTALGDQVLPGVLSAVALPASPSLDPGANEDPFLLTPEIDGRRLGLAKWIAHPDNALALRSIVNRIWQYHFGVGLAANANNFGAKGDKPSHPELLDYLASDFVENGWTIKRMHRMIMLSDAYRRSTVPTDSETLAEVDPNNRLLSHFPRRRLSAEELRDSVLAITGELRHCDGGVPIKPEINMEVALQPRMIQFSLAPSYQPSPKADQRNRRTIYAYHVRGMADPFTELFNQPNPNESCELRESASVTPQVFTLLNSAMMTDRSIAFALRLEKERDALPAQIDRAFRLTFGRDASDDERQQLTRYVKEMRSYHESVDPAPVEYPTTITRSLVEEFSGKVFEYEEILPVFEDYEYDRKASDVSPQTRALADMCLLLWNTNEFMYVE</sequence>
<protein>
    <submittedName>
        <fullName evidence="5">Planctomycete cytochrome C</fullName>
    </submittedName>
</protein>
<organism evidence="5 6">
    <name type="scientific">Stieleria magnilauensis</name>
    <dbReference type="NCBI Taxonomy" id="2527963"/>
    <lineage>
        <taxon>Bacteria</taxon>
        <taxon>Pseudomonadati</taxon>
        <taxon>Planctomycetota</taxon>
        <taxon>Planctomycetia</taxon>
        <taxon>Pirellulales</taxon>
        <taxon>Pirellulaceae</taxon>
        <taxon>Stieleria</taxon>
    </lineage>
</organism>
<reference evidence="5 6" key="1">
    <citation type="submission" date="2019-02" db="EMBL/GenBank/DDBJ databases">
        <title>Deep-cultivation of Planctomycetes and their phenomic and genomic characterization uncovers novel biology.</title>
        <authorList>
            <person name="Wiegand S."/>
            <person name="Jogler M."/>
            <person name="Boedeker C."/>
            <person name="Pinto D."/>
            <person name="Vollmers J."/>
            <person name="Rivas-Marin E."/>
            <person name="Kohn T."/>
            <person name="Peeters S.H."/>
            <person name="Heuer A."/>
            <person name="Rast P."/>
            <person name="Oberbeckmann S."/>
            <person name="Bunk B."/>
            <person name="Jeske O."/>
            <person name="Meyerdierks A."/>
            <person name="Storesund J.E."/>
            <person name="Kallscheuer N."/>
            <person name="Luecker S."/>
            <person name="Lage O.M."/>
            <person name="Pohl T."/>
            <person name="Merkel B.J."/>
            <person name="Hornburger P."/>
            <person name="Mueller R.-W."/>
            <person name="Bruemmer F."/>
            <person name="Labrenz M."/>
            <person name="Spormann A.M."/>
            <person name="Op den Camp H."/>
            <person name="Overmann J."/>
            <person name="Amann R."/>
            <person name="Jetten M.S.M."/>
            <person name="Mascher T."/>
            <person name="Medema M.H."/>
            <person name="Devos D.P."/>
            <person name="Kaster A.-K."/>
            <person name="Ovreas L."/>
            <person name="Rohde M."/>
            <person name="Galperin M.Y."/>
            <person name="Jogler C."/>
        </authorList>
    </citation>
    <scope>NUCLEOTIDE SEQUENCE [LARGE SCALE GENOMIC DNA]</scope>
    <source>
        <strain evidence="5 6">TBK1r</strain>
    </source>
</reference>
<dbReference type="InterPro" id="IPR011444">
    <property type="entry name" value="DUF1549"/>
</dbReference>
<accession>A0ABX5XV97</accession>
<evidence type="ECO:0000259" key="4">
    <source>
        <dbReference type="Pfam" id="PF07635"/>
    </source>
</evidence>
<evidence type="ECO:0000313" key="5">
    <source>
        <dbReference type="EMBL" id="QDV84586.1"/>
    </source>
</evidence>
<evidence type="ECO:0000256" key="1">
    <source>
        <dbReference type="SAM" id="MobiDB-lite"/>
    </source>
</evidence>
<feature type="compositionally biased region" description="Polar residues" evidence="1">
    <location>
        <begin position="215"/>
        <end position="224"/>
    </location>
</feature>
<dbReference type="PANTHER" id="PTHR35889:SF3">
    <property type="entry name" value="F-BOX DOMAIN-CONTAINING PROTEIN"/>
    <property type="match status" value="1"/>
</dbReference>
<dbReference type="Pfam" id="PF07635">
    <property type="entry name" value="PSCyt1"/>
    <property type="match status" value="1"/>
</dbReference>
<dbReference type="Proteomes" id="UP000318081">
    <property type="component" value="Chromosome"/>
</dbReference>
<feature type="domain" description="DUF1553" evidence="3">
    <location>
        <begin position="680"/>
        <end position="943"/>
    </location>
</feature>
<feature type="domain" description="DUF1549" evidence="2">
    <location>
        <begin position="258"/>
        <end position="491"/>
    </location>
</feature>
<evidence type="ECO:0000313" key="6">
    <source>
        <dbReference type="Proteomes" id="UP000318081"/>
    </source>
</evidence>
<feature type="compositionally biased region" description="Basic and acidic residues" evidence="1">
    <location>
        <begin position="195"/>
        <end position="210"/>
    </location>
</feature>
<feature type="domain" description="Cytochrome C Planctomycete-type" evidence="4">
    <location>
        <begin position="109"/>
        <end position="168"/>
    </location>
</feature>
<name>A0ABX5XV97_9BACT</name>
<dbReference type="Pfam" id="PF07583">
    <property type="entry name" value="PSCyt2"/>
    <property type="match status" value="1"/>
</dbReference>
<dbReference type="InterPro" id="IPR022655">
    <property type="entry name" value="DUF1553"/>
</dbReference>
<feature type="region of interest" description="Disordered" evidence="1">
    <location>
        <begin position="1"/>
        <end position="31"/>
    </location>
</feature>
<dbReference type="Pfam" id="PF07587">
    <property type="entry name" value="PSD1"/>
    <property type="match status" value="1"/>
</dbReference>